<evidence type="ECO:0000313" key="3">
    <source>
        <dbReference type="EMBL" id="PWC01462.1"/>
    </source>
</evidence>
<sequence length="433" mass="47133">MISPVTHDNQAVIYQLPASGIARVLHQIRLHPGITRTRLQKDLQLSQPTVTRYVHALASNGWVRDAAPVEQAPRTGRPSTGLQISADHLVIWGIHIGLRSTELVVATAAEEILAHTTVDLHVGQTPATEALDALAFHMRAPGRPFAAPVNIGVATSAHINPAGVVNNQDFGCEHVPLARLLAQRFEQAISFSTGVTAMAGHELAMTDLADPIPAGDSTLYFYIREMVGHAWIFNGAVQQRFSSRPVQLLRSDDARGAGQHALSTRYTLQRARDMGLEVRSLSQLQQHSDPRAREILDERARRIVEALSVAIDIVDPATCVFAGEAFSDDPQGLKQIVQALKRQDEHNDLPAPRKLRLAGGNVLVAAALQVGLQALWQKPEKFLTKPGEWSAWNLCLMSTPATGFPSCGFISGSLRCRRSAFSPPQSRCTASSW</sequence>
<dbReference type="InterPro" id="IPR000600">
    <property type="entry name" value="ROK"/>
</dbReference>
<dbReference type="Pfam" id="PF01047">
    <property type="entry name" value="MarR"/>
    <property type="match status" value="1"/>
</dbReference>
<gene>
    <name evidence="3" type="ORF">DF222_07335</name>
</gene>
<feature type="domain" description="HTH marR-type" evidence="2">
    <location>
        <begin position="23"/>
        <end position="64"/>
    </location>
</feature>
<dbReference type="Gene3D" id="1.10.10.10">
    <property type="entry name" value="Winged helix-like DNA-binding domain superfamily/Winged helix DNA-binding domain"/>
    <property type="match status" value="1"/>
</dbReference>
<evidence type="ECO:0000259" key="2">
    <source>
        <dbReference type="Pfam" id="PF01047"/>
    </source>
</evidence>
<comment type="caution">
    <text evidence="3">The sequence shown here is derived from an EMBL/GenBank/DDBJ whole genome shotgun (WGS) entry which is preliminary data.</text>
</comment>
<evidence type="ECO:0000256" key="1">
    <source>
        <dbReference type="ARBA" id="ARBA00006479"/>
    </source>
</evidence>
<dbReference type="Gene3D" id="3.30.420.40">
    <property type="match status" value="2"/>
</dbReference>
<dbReference type="Proteomes" id="UP000244989">
    <property type="component" value="Unassembled WGS sequence"/>
</dbReference>
<dbReference type="InterPro" id="IPR043129">
    <property type="entry name" value="ATPase_NBD"/>
</dbReference>
<accession>A0A2U1T644</accession>
<dbReference type="AlphaFoldDB" id="A0A2U1T644"/>
<dbReference type="SUPFAM" id="SSF53067">
    <property type="entry name" value="Actin-like ATPase domain"/>
    <property type="match status" value="2"/>
</dbReference>
<name>A0A2U1T644_9CORY</name>
<protein>
    <submittedName>
        <fullName evidence="3">ROK family transcriptional regulator</fullName>
    </submittedName>
</protein>
<dbReference type="PANTHER" id="PTHR18964:SF149">
    <property type="entry name" value="BIFUNCTIONAL UDP-N-ACETYLGLUCOSAMINE 2-EPIMERASE_N-ACETYLMANNOSAMINE KINASE"/>
    <property type="match status" value="1"/>
</dbReference>
<dbReference type="GO" id="GO:0003700">
    <property type="term" value="F:DNA-binding transcription factor activity"/>
    <property type="evidence" value="ECO:0007669"/>
    <property type="project" value="InterPro"/>
</dbReference>
<dbReference type="PANTHER" id="PTHR18964">
    <property type="entry name" value="ROK (REPRESSOR, ORF, KINASE) FAMILY"/>
    <property type="match status" value="1"/>
</dbReference>
<evidence type="ECO:0000313" key="4">
    <source>
        <dbReference type="Proteomes" id="UP000244989"/>
    </source>
</evidence>
<proteinExistence type="inferred from homology"/>
<keyword evidence="4" id="KW-1185">Reference proteome</keyword>
<dbReference type="Pfam" id="PF00480">
    <property type="entry name" value="ROK"/>
    <property type="match status" value="1"/>
</dbReference>
<dbReference type="EMBL" id="QEEZ01000012">
    <property type="protein sequence ID" value="PWC01462.1"/>
    <property type="molecule type" value="Genomic_DNA"/>
</dbReference>
<organism evidence="3 4">
    <name type="scientific">Corynebacterium yudongzhengii</name>
    <dbReference type="NCBI Taxonomy" id="2080740"/>
    <lineage>
        <taxon>Bacteria</taxon>
        <taxon>Bacillati</taxon>
        <taxon>Actinomycetota</taxon>
        <taxon>Actinomycetes</taxon>
        <taxon>Mycobacteriales</taxon>
        <taxon>Corynebacteriaceae</taxon>
        <taxon>Corynebacterium</taxon>
    </lineage>
</organism>
<dbReference type="InterPro" id="IPR000835">
    <property type="entry name" value="HTH_MarR-typ"/>
</dbReference>
<dbReference type="KEGG" id="cyz:C3B44_06250"/>
<dbReference type="InterPro" id="IPR036388">
    <property type="entry name" value="WH-like_DNA-bd_sf"/>
</dbReference>
<dbReference type="InterPro" id="IPR036390">
    <property type="entry name" value="WH_DNA-bd_sf"/>
</dbReference>
<comment type="similarity">
    <text evidence="1">Belongs to the ROK (NagC/XylR) family.</text>
</comment>
<dbReference type="SUPFAM" id="SSF46785">
    <property type="entry name" value="Winged helix' DNA-binding domain"/>
    <property type="match status" value="1"/>
</dbReference>
<reference evidence="4" key="1">
    <citation type="submission" date="2018-04" db="EMBL/GenBank/DDBJ databases">
        <authorList>
            <person name="Liu S."/>
            <person name="Wang Z."/>
            <person name="Li J."/>
        </authorList>
    </citation>
    <scope>NUCLEOTIDE SEQUENCE [LARGE SCALE GENOMIC DNA]</scope>
    <source>
        <strain evidence="4">2189</strain>
    </source>
</reference>